<feature type="transmembrane region" description="Helical" evidence="1">
    <location>
        <begin position="351"/>
        <end position="376"/>
    </location>
</feature>
<dbReference type="Proteomes" id="UP000188174">
    <property type="component" value="Chromosome"/>
</dbReference>
<evidence type="ECO:0000313" key="5">
    <source>
        <dbReference type="Proteomes" id="UP000188174"/>
    </source>
</evidence>
<dbReference type="RefSeq" id="WP_077292233.1">
    <property type="nucleotide sequence ID" value="NZ_CP019630.1"/>
</dbReference>
<feature type="transmembrane region" description="Helical" evidence="1">
    <location>
        <begin position="143"/>
        <end position="160"/>
    </location>
</feature>
<evidence type="ECO:0000259" key="2">
    <source>
        <dbReference type="Pfam" id="PF01970"/>
    </source>
</evidence>
<dbReference type="PANTHER" id="PTHR35342:SF5">
    <property type="entry name" value="TRICARBOXYLIC TRANSPORT PROTEIN"/>
    <property type="match status" value="1"/>
</dbReference>
<feature type="domain" description="DUF112" evidence="2">
    <location>
        <begin position="16"/>
        <end position="436"/>
    </location>
</feature>
<evidence type="ECO:0000259" key="3">
    <source>
        <dbReference type="Pfam" id="PF07331"/>
    </source>
</evidence>
<feature type="transmembrane region" description="Helical" evidence="1">
    <location>
        <begin position="57"/>
        <end position="78"/>
    </location>
</feature>
<keyword evidence="1" id="KW-0472">Membrane</keyword>
<protein>
    <submittedName>
        <fullName evidence="4">C4-dicarboxylate ABC transporter permease</fullName>
    </submittedName>
</protein>
<feature type="transmembrane region" description="Helical" evidence="1">
    <location>
        <begin position="550"/>
        <end position="571"/>
    </location>
</feature>
<feature type="transmembrane region" description="Helical" evidence="1">
    <location>
        <begin position="521"/>
        <end position="538"/>
    </location>
</feature>
<dbReference type="InterPro" id="IPR009936">
    <property type="entry name" value="DUF1468"/>
</dbReference>
<feature type="transmembrane region" description="Helical" evidence="1">
    <location>
        <begin position="466"/>
        <end position="487"/>
    </location>
</feature>
<feature type="transmembrane region" description="Helical" evidence="1">
    <location>
        <begin position="592"/>
        <end position="625"/>
    </location>
</feature>
<evidence type="ECO:0000313" key="4">
    <source>
        <dbReference type="EMBL" id="AQQ05629.1"/>
    </source>
</evidence>
<feature type="transmembrane region" description="Helical" evidence="1">
    <location>
        <begin position="196"/>
        <end position="216"/>
    </location>
</feature>
<dbReference type="Pfam" id="PF01970">
    <property type="entry name" value="TctA"/>
    <property type="match status" value="1"/>
</dbReference>
<keyword evidence="1" id="KW-1133">Transmembrane helix</keyword>
<feature type="transmembrane region" description="Helical" evidence="1">
    <location>
        <begin position="104"/>
        <end position="131"/>
    </location>
</feature>
<feature type="transmembrane region" description="Helical" evidence="1">
    <location>
        <begin position="255"/>
        <end position="276"/>
    </location>
</feature>
<gene>
    <name evidence="4" type="ORF">B0E33_20360</name>
</gene>
<feature type="transmembrane region" description="Helical" evidence="1">
    <location>
        <begin position="637"/>
        <end position="659"/>
    </location>
</feature>
<sequence>MDILGYLLDALTPFNLMLALVGVVLGTVIGALPGLSATMAVAVLVPFTFTMDPAAGLIALGAIYTGAIYGGAFAAILVNTPGTPSAIATTFDGFPMAKRGDGGLAISLATIASVSGGIIGALALLMLAPPLAKVALAFGPTEYFWLAVFGLTLIAALSVGNTIKGLIGACIGLFLSMVGVAVVGGDVRYTMGMQRFLSGIDLTSAIIGLYCVPVILDLVATADPHLKPSATGGLRLMEGTRKAIASKFNILRSSIIGTVIGILPGAGGSIAGLVSYSEARRSSGEPESFGKGNPEGVIATEAANNATVGGGFIPTLVLGIPGTPPDAIILGALLVQGIKIGPTLFTTDAPVVYTFIWGLLIATVLMLPVGLLIGRYAYNSIIKVPKSVLAPTVALLTIIGSFAIHSNVEDSQLMVALGILAWILNRYGFQPSPIVLGLVLGSIAEQGFVQTWLIGNASGRIPEMFFGRPISIGIICVALLTLLFPIWSEWKAKRRRQLEVAGAVVEDAGAGIEPEGKTRNLPSMVIAALLIALGVWTYTAAGSMSPLGSVFPKTISVALMVFSAMLIVQHIRRPTGPASTNPAFDSGTRRRTALGAVMMAWVIAMPGIGFLATSLVAFGLIMAIADYDRPAVRVWLIWSVAGIAICTGFWWLMANVLLLRMPAGLLF</sequence>
<organism evidence="4 5">
    <name type="scientific">Roseibium algicola</name>
    <dbReference type="NCBI Taxonomy" id="2857014"/>
    <lineage>
        <taxon>Bacteria</taxon>
        <taxon>Pseudomonadati</taxon>
        <taxon>Pseudomonadota</taxon>
        <taxon>Alphaproteobacteria</taxon>
        <taxon>Hyphomicrobiales</taxon>
        <taxon>Stappiaceae</taxon>
        <taxon>Roseibium</taxon>
    </lineage>
</organism>
<feature type="transmembrane region" description="Helical" evidence="1">
    <location>
        <begin position="166"/>
        <end position="184"/>
    </location>
</feature>
<dbReference type="InterPro" id="IPR002823">
    <property type="entry name" value="DUF112_TM"/>
</dbReference>
<feature type="transmembrane region" description="Helical" evidence="1">
    <location>
        <begin position="16"/>
        <end position="45"/>
    </location>
</feature>
<dbReference type="PANTHER" id="PTHR35342">
    <property type="entry name" value="TRICARBOXYLIC TRANSPORT PROTEIN"/>
    <property type="match status" value="1"/>
</dbReference>
<evidence type="ECO:0000256" key="1">
    <source>
        <dbReference type="SAM" id="Phobius"/>
    </source>
</evidence>
<dbReference type="EMBL" id="CP019630">
    <property type="protein sequence ID" value="AQQ05629.1"/>
    <property type="molecule type" value="Genomic_DNA"/>
</dbReference>
<feature type="domain" description="DUF1468" evidence="3">
    <location>
        <begin position="525"/>
        <end position="662"/>
    </location>
</feature>
<keyword evidence="5" id="KW-1185">Reference proteome</keyword>
<proteinExistence type="predicted"/>
<keyword evidence="1" id="KW-0812">Transmembrane</keyword>
<dbReference type="Pfam" id="PF07331">
    <property type="entry name" value="TctB"/>
    <property type="match status" value="1"/>
</dbReference>
<accession>A0ABN4WVC1</accession>
<name>A0ABN4WVC1_9HYPH</name>
<feature type="transmembrane region" description="Helical" evidence="1">
    <location>
        <begin position="388"/>
        <end position="405"/>
    </location>
</feature>
<reference evidence="4 5" key="1">
    <citation type="submission" date="2017-02" db="EMBL/GenBank/DDBJ databases">
        <authorList>
            <person name="Jeong S."/>
        </authorList>
    </citation>
    <scope>NUCLEOTIDE SEQUENCE [LARGE SCALE GENOMIC DNA]</scope>
    <source>
        <strain evidence="4 5">RMAR6-6</strain>
    </source>
</reference>